<comment type="caution">
    <text evidence="2">The sequence shown here is derived from an EMBL/GenBank/DDBJ whole genome shotgun (WGS) entry which is preliminary data.</text>
</comment>
<sequence length="115" mass="13094">MEEKTVPHFEPLRRGAPEEKGQKTRECIWLTLLRVLPANAQDFGIQTAHHRARHHHHFYNASYDTVDEDQMARIKILLPLKESSLLSLAKPSPHDHFNSLGALSGTSSYLALVSW</sequence>
<evidence type="ECO:0000313" key="2">
    <source>
        <dbReference type="EMBL" id="PSK42458.1"/>
    </source>
</evidence>
<accession>A0A2P7Z2M8</accession>
<gene>
    <name evidence="2" type="ORF">B9Z65_4372</name>
</gene>
<dbReference type="AlphaFoldDB" id="A0A2P7Z2M8"/>
<proteinExistence type="predicted"/>
<feature type="region of interest" description="Disordered" evidence="1">
    <location>
        <begin position="1"/>
        <end position="22"/>
    </location>
</feature>
<keyword evidence="3" id="KW-1185">Reference proteome</keyword>
<dbReference type="EMBL" id="NHZQ01000335">
    <property type="protein sequence ID" value="PSK42458.1"/>
    <property type="molecule type" value="Genomic_DNA"/>
</dbReference>
<evidence type="ECO:0000313" key="3">
    <source>
        <dbReference type="Proteomes" id="UP000243723"/>
    </source>
</evidence>
<name>A0A2P7Z2M8_9PEZI</name>
<dbReference type="Proteomes" id="UP000243723">
    <property type="component" value="Unassembled WGS sequence"/>
</dbReference>
<organism evidence="2 3">
    <name type="scientific">Elsinoe australis</name>
    <dbReference type="NCBI Taxonomy" id="40998"/>
    <lineage>
        <taxon>Eukaryota</taxon>
        <taxon>Fungi</taxon>
        <taxon>Dikarya</taxon>
        <taxon>Ascomycota</taxon>
        <taxon>Pezizomycotina</taxon>
        <taxon>Dothideomycetes</taxon>
        <taxon>Dothideomycetidae</taxon>
        <taxon>Myriangiales</taxon>
        <taxon>Elsinoaceae</taxon>
        <taxon>Elsinoe</taxon>
    </lineage>
</organism>
<protein>
    <submittedName>
        <fullName evidence="2">Uncharacterized protein</fullName>
    </submittedName>
</protein>
<reference evidence="2 3" key="1">
    <citation type="submission" date="2017-05" db="EMBL/GenBank/DDBJ databases">
        <title>Draft genome sequence of Elsinoe australis.</title>
        <authorList>
            <person name="Cheng Q."/>
        </authorList>
    </citation>
    <scope>NUCLEOTIDE SEQUENCE [LARGE SCALE GENOMIC DNA]</scope>
    <source>
        <strain evidence="2 3">NL1</strain>
    </source>
</reference>
<evidence type="ECO:0000256" key="1">
    <source>
        <dbReference type="SAM" id="MobiDB-lite"/>
    </source>
</evidence>